<organism evidence="6 7">
    <name type="scientific">Sporormia fimetaria CBS 119925</name>
    <dbReference type="NCBI Taxonomy" id="1340428"/>
    <lineage>
        <taxon>Eukaryota</taxon>
        <taxon>Fungi</taxon>
        <taxon>Dikarya</taxon>
        <taxon>Ascomycota</taxon>
        <taxon>Pezizomycotina</taxon>
        <taxon>Dothideomycetes</taxon>
        <taxon>Pleosporomycetidae</taxon>
        <taxon>Pleosporales</taxon>
        <taxon>Sporormiaceae</taxon>
        <taxon>Sporormia</taxon>
    </lineage>
</organism>
<evidence type="ECO:0000256" key="3">
    <source>
        <dbReference type="ARBA" id="ARBA00022786"/>
    </source>
</evidence>
<evidence type="ECO:0000256" key="4">
    <source>
        <dbReference type="SAM" id="MobiDB-lite"/>
    </source>
</evidence>
<evidence type="ECO:0000259" key="5">
    <source>
        <dbReference type="Pfam" id="PF08623"/>
    </source>
</evidence>
<dbReference type="InterPro" id="IPR011989">
    <property type="entry name" value="ARM-like"/>
</dbReference>
<feature type="region of interest" description="Disordered" evidence="4">
    <location>
        <begin position="536"/>
        <end position="556"/>
    </location>
</feature>
<dbReference type="InterPro" id="IPR013932">
    <property type="entry name" value="TATA-bd_TIP120"/>
</dbReference>
<reference evidence="6" key="1">
    <citation type="journal article" date="2020" name="Stud. Mycol.">
        <title>101 Dothideomycetes genomes: a test case for predicting lifestyles and emergence of pathogens.</title>
        <authorList>
            <person name="Haridas S."/>
            <person name="Albert R."/>
            <person name="Binder M."/>
            <person name="Bloem J."/>
            <person name="Labutti K."/>
            <person name="Salamov A."/>
            <person name="Andreopoulos B."/>
            <person name="Baker S."/>
            <person name="Barry K."/>
            <person name="Bills G."/>
            <person name="Bluhm B."/>
            <person name="Cannon C."/>
            <person name="Castanera R."/>
            <person name="Culley D."/>
            <person name="Daum C."/>
            <person name="Ezra D."/>
            <person name="Gonzalez J."/>
            <person name="Henrissat B."/>
            <person name="Kuo A."/>
            <person name="Liang C."/>
            <person name="Lipzen A."/>
            <person name="Lutzoni F."/>
            <person name="Magnuson J."/>
            <person name="Mondo S."/>
            <person name="Nolan M."/>
            <person name="Ohm R."/>
            <person name="Pangilinan J."/>
            <person name="Park H.-J."/>
            <person name="Ramirez L."/>
            <person name="Alfaro M."/>
            <person name="Sun H."/>
            <person name="Tritt A."/>
            <person name="Yoshinaga Y."/>
            <person name="Zwiers L.-H."/>
            <person name="Turgeon B."/>
            <person name="Goodwin S."/>
            <person name="Spatafora J."/>
            <person name="Crous P."/>
            <person name="Grigoriev I."/>
        </authorList>
    </citation>
    <scope>NUCLEOTIDE SEQUENCE</scope>
    <source>
        <strain evidence="6">CBS 119925</strain>
    </source>
</reference>
<feature type="region of interest" description="Disordered" evidence="4">
    <location>
        <begin position="423"/>
        <end position="458"/>
    </location>
</feature>
<protein>
    <submittedName>
        <fullName evidence="6">TIP120-domain-containing protein</fullName>
    </submittedName>
</protein>
<evidence type="ECO:0000313" key="6">
    <source>
        <dbReference type="EMBL" id="KAF2743568.1"/>
    </source>
</evidence>
<evidence type="ECO:0000256" key="1">
    <source>
        <dbReference type="ARBA" id="ARBA00007657"/>
    </source>
</evidence>
<dbReference type="OrthoDB" id="6260732at2759"/>
<dbReference type="GO" id="GO:0010265">
    <property type="term" value="P:SCF complex assembly"/>
    <property type="evidence" value="ECO:0007669"/>
    <property type="project" value="InterPro"/>
</dbReference>
<dbReference type="SUPFAM" id="SSF48371">
    <property type="entry name" value="ARM repeat"/>
    <property type="match status" value="1"/>
</dbReference>
<evidence type="ECO:0000256" key="2">
    <source>
        <dbReference type="ARBA" id="ARBA00022737"/>
    </source>
</evidence>
<feature type="domain" description="TATA-binding protein interacting (TIP20)" evidence="5">
    <location>
        <begin position="1205"/>
        <end position="1377"/>
    </location>
</feature>
<sequence>MAGSEGQVIGSAACPVHPHSQQSNIAPIPSSPHYLTSPRSPRRPPATAFLHSYSRRPGSLTMPPTVAPQPHQLAQLLPKLHYDDPDFRYMALSDLKDMLEAHQTGPIVDLQLAAKIIEGLLKTLVDANGEVQNMAIKCLGPFANQIPESLFCPFIEKLSNVQAGNTVDQSIPSLALREVVISLPRAVPGGTRTKALQQAYSGISRVLIPRLIGYNVIPPKEKNLPSVPKGMLEMDVEAGTDNNAIDVLIEVARCFGPILQSSEVHALHMAATGILDSERATSMMKKKAVNAISVLSAFFSDQQLSDFVSRIVEALRDVHLTRSKRKLYITILGSMATSIPRKFGPYLQTLAPFVLSALSLEETEQDMDLSDDEGERDPEVDELLEVALTALDSFLSSCSEHMRWYTSETIEAATRLLKYDPNVAAGDDDDDAMESEEEDAADDDDEFEAESEYDDDDDSSWKVRRCAAKVLYTLISTRSNGDLLANGTLYNQVAPALINRFKEREESVRLEILNALSKLVRKSSDSPALRVGGLEERAPGVMGPPTTHKRRRGGSDVSMFDIQASSSLSLGYASPAPAQTPQVGPRASLASLSPDIIRGISQLLKNSSSSAATKQAAIALTKDIVITQQGGLDTYLSQLAAPVVESAKASSLDKASSTSASANSLRVEALQLIGAIADTHSSAAIQPFLPLIVPVLLSGIREKYGKVAIEGLTATEQVMKALTPPRATTSGLQNHQHLEALFDALAAKTTANDADMEVRVAAINVLGMFLGRTSGTQGIISPSKRAEGLDLLAGRLKNEMSRLASIRAVETVAALTKAKNELTADWVRSVALELCGQLRKSSRVLRGASLAALRTLVLNPFSRECLDEKTRVHIVEMLLPLLDTADLHLLGPALVILTTFTKDNAKAIVTHEVNVAICNVVRGTISGNALEALLAFVRAIGEQGAGNALMRALLKDVGIYGNPEVVGMVEGSLLVYGGQSVGVTVDDFKKELVATTDDTRKCLALAVLGEAALRLGSQSTIEPKLFMQCFSDQSETVPLAAAVALGRAGAGNVSRYLPEILSTMGKPSSPQYLLLHSIKEILQQEGTDAEIMPFAEPLWQNLVAASQAEDNKAIGAECIGRLAIIVPKTYLPQLQAFVGDGKASVRGMVISALRYTLADTDEAYDRYLQPIVVPMLVEMMKDADIENRRLALTTFNSAMHNKPHIILPALDQLLPLAMKETEIKPELIREVQMGPFKHKVDDGLELRKSAYETLYALLETAFSRLSPTELSDCYDRVVAGVNDEHDVRILCNLMLSKLIVLSPEQTRARLHSIAQGFRTVLSFKPKDSAVKQELEKLQEVNKGIVKVSIQLQKTLALDAGAADDAGMRAWSQYWEWATKENQDTLRLVQAEMREREH</sequence>
<keyword evidence="3" id="KW-0833">Ubl conjugation pathway</keyword>
<dbReference type="Gene3D" id="1.25.10.10">
    <property type="entry name" value="Leucine-rich Repeat Variant"/>
    <property type="match status" value="1"/>
</dbReference>
<dbReference type="InterPro" id="IPR016024">
    <property type="entry name" value="ARM-type_fold"/>
</dbReference>
<gene>
    <name evidence="6" type="ORF">M011DRAFT_461597</name>
</gene>
<keyword evidence="2" id="KW-0677">Repeat</keyword>
<evidence type="ECO:0000313" key="7">
    <source>
        <dbReference type="Proteomes" id="UP000799440"/>
    </source>
</evidence>
<dbReference type="PANTHER" id="PTHR12696">
    <property type="entry name" value="TIP120"/>
    <property type="match status" value="1"/>
</dbReference>
<accession>A0A6A6UZ74</accession>
<proteinExistence type="inferred from homology"/>
<comment type="similarity">
    <text evidence="1">Belongs to the CAND family.</text>
</comment>
<dbReference type="InterPro" id="IPR039852">
    <property type="entry name" value="CAND1/CAND2"/>
</dbReference>
<feature type="region of interest" description="Disordered" evidence="4">
    <location>
        <begin position="1"/>
        <end position="45"/>
    </location>
</feature>
<dbReference type="Pfam" id="PF25782">
    <property type="entry name" value="TPR_CAND1"/>
    <property type="match status" value="1"/>
</dbReference>
<name>A0A6A6UZ74_9PLEO</name>
<dbReference type="Proteomes" id="UP000799440">
    <property type="component" value="Unassembled WGS sequence"/>
</dbReference>
<keyword evidence="7" id="KW-1185">Reference proteome</keyword>
<feature type="compositionally biased region" description="Acidic residues" evidence="4">
    <location>
        <begin position="426"/>
        <end position="458"/>
    </location>
</feature>
<dbReference type="EMBL" id="MU006596">
    <property type="protein sequence ID" value="KAF2743568.1"/>
    <property type="molecule type" value="Genomic_DNA"/>
</dbReference>
<dbReference type="Pfam" id="PF08623">
    <property type="entry name" value="TIP120"/>
    <property type="match status" value="1"/>
</dbReference>